<gene>
    <name evidence="1" type="ordered locus">Desal_2384</name>
</gene>
<name>C6BXD4_MARSD</name>
<protein>
    <submittedName>
        <fullName evidence="1">Uncharacterized protein</fullName>
    </submittedName>
</protein>
<dbReference type="HOGENOM" id="CLU_1683704_0_0_7"/>
<dbReference type="eggNOG" id="ENOG50338AY">
    <property type="taxonomic scope" value="Bacteria"/>
</dbReference>
<dbReference type="Proteomes" id="UP000002601">
    <property type="component" value="Chromosome"/>
</dbReference>
<evidence type="ECO:0000313" key="1">
    <source>
        <dbReference type="EMBL" id="ACS80440.1"/>
    </source>
</evidence>
<sequence length="156" mass="18107">MKPKKTNTATKTWEMMQCSREVLGATCMQKIFSRGQSQINRYCSSPQHEDHQRNPLDRLHLLFSKLEEEGEKELVIAALNHLCGSIGYRVQEQQEIIPDKLTVEEECLDDYPEKVELDRLITTNAAPELVRRQGEHTCREIMETVTSYEEHCKKKG</sequence>
<evidence type="ECO:0000313" key="2">
    <source>
        <dbReference type="Proteomes" id="UP000002601"/>
    </source>
</evidence>
<dbReference type="AlphaFoldDB" id="C6BXD4"/>
<dbReference type="KEGG" id="dsa:Desal_2384"/>
<dbReference type="EMBL" id="CP001649">
    <property type="protein sequence ID" value="ACS80440.1"/>
    <property type="molecule type" value="Genomic_DNA"/>
</dbReference>
<accession>C6BXD4</accession>
<dbReference type="RefSeq" id="WP_015852256.1">
    <property type="nucleotide sequence ID" value="NC_012881.1"/>
</dbReference>
<organism evidence="1 2">
    <name type="scientific">Maridesulfovibrio salexigens (strain ATCC 14822 / DSM 2638 / NCIMB 8403 / VKM B-1763)</name>
    <name type="common">Desulfovibrio salexigens</name>
    <dbReference type="NCBI Taxonomy" id="526222"/>
    <lineage>
        <taxon>Bacteria</taxon>
        <taxon>Pseudomonadati</taxon>
        <taxon>Thermodesulfobacteriota</taxon>
        <taxon>Desulfovibrionia</taxon>
        <taxon>Desulfovibrionales</taxon>
        <taxon>Desulfovibrionaceae</taxon>
        <taxon>Maridesulfovibrio</taxon>
    </lineage>
</organism>
<keyword evidence="2" id="KW-1185">Reference proteome</keyword>
<reference evidence="1 2" key="1">
    <citation type="submission" date="2009-06" db="EMBL/GenBank/DDBJ databases">
        <title>Complete sequence of Desulfovibrio salexigens DSM 2638.</title>
        <authorList>
            <consortium name="US DOE Joint Genome Institute"/>
            <person name="Lucas S."/>
            <person name="Copeland A."/>
            <person name="Lapidus A."/>
            <person name="Glavina del Rio T."/>
            <person name="Tice H."/>
            <person name="Bruce D."/>
            <person name="Goodwin L."/>
            <person name="Pitluck S."/>
            <person name="Munk A.C."/>
            <person name="Brettin T."/>
            <person name="Detter J.C."/>
            <person name="Han C."/>
            <person name="Tapia R."/>
            <person name="Larimer F."/>
            <person name="Land M."/>
            <person name="Hauser L."/>
            <person name="Kyrpides N."/>
            <person name="Anderson I."/>
            <person name="Wall J.D."/>
            <person name="Arkin A.P."/>
            <person name="Dehal P."/>
            <person name="Chivian D."/>
            <person name="Giles B."/>
            <person name="Hazen T.C."/>
        </authorList>
    </citation>
    <scope>NUCLEOTIDE SEQUENCE [LARGE SCALE GENOMIC DNA]</scope>
    <source>
        <strain evidence="2">ATCC 14822 / DSM 2638 / NCIMB 8403 / VKM B-1763</strain>
    </source>
</reference>
<dbReference type="OrthoDB" id="5457928at2"/>
<proteinExistence type="predicted"/>